<dbReference type="SUPFAM" id="SSF55979">
    <property type="entry name" value="DNA clamp"/>
    <property type="match status" value="3"/>
</dbReference>
<dbReference type="RefSeq" id="WP_015692233.1">
    <property type="nucleotide sequence ID" value="NC_016940.1"/>
</dbReference>
<sequence length="372" mass="41460">MRFTLSSAELKEQLQLVNGALGSNPVLPILEDFLFQLEDGRLRITATDLETFVQAELEVNAEEEGAVAVPAKILLDTLKQLPTQPLSFQVDPNNFAITITSAFGQYQLAGEDGDDYPKLPQADSAEEIEMPALLLLEGINKTLFAASNDELRPAMTGVLLEINPQGVTFVSTDAHKLVKYSFTEIEPTTDTSLILPKKALNLLKNGLSDHNGNVRIAFSRSNAFFYYANQIIICRLIDARYPDYNSVIPQNNSKTMRVVRQDFLNSLKRIANYANKVTNQVKLTISEEHLKIEAEDIDFSNKASEKMPCYYEGETLSIGFNAKFLVEMLNVIGGDNVLLHLESPNRAGVLRQEEENPGEDLLMLVMPVILNY</sequence>
<dbReference type="STRING" id="984262.SGRA_1874"/>
<dbReference type="GO" id="GO:0009360">
    <property type="term" value="C:DNA polymerase III complex"/>
    <property type="evidence" value="ECO:0007669"/>
    <property type="project" value="InterPro"/>
</dbReference>
<name>H6L0S2_SAPGL</name>
<feature type="domain" description="DNA polymerase III beta sliding clamp N-terminal" evidence="11">
    <location>
        <begin position="1"/>
        <end position="120"/>
    </location>
</feature>
<evidence type="ECO:0000256" key="9">
    <source>
        <dbReference type="ARBA" id="ARBA00023125"/>
    </source>
</evidence>
<comment type="similarity">
    <text evidence="2 10">Belongs to the beta sliding clamp family.</text>
</comment>
<evidence type="ECO:0000313" key="15">
    <source>
        <dbReference type="Proteomes" id="UP000007519"/>
    </source>
</evidence>
<evidence type="ECO:0000256" key="1">
    <source>
        <dbReference type="ARBA" id="ARBA00004496"/>
    </source>
</evidence>
<evidence type="ECO:0000256" key="10">
    <source>
        <dbReference type="PIRNR" id="PIRNR000804"/>
    </source>
</evidence>
<comment type="subunit">
    <text evidence="10">Forms a ring-shaped head-to-tail homodimer around DNA.</text>
</comment>
<dbReference type="Pfam" id="PF02768">
    <property type="entry name" value="DNA_pol3_beta_3"/>
    <property type="match status" value="1"/>
</dbReference>
<dbReference type="GO" id="GO:0006271">
    <property type="term" value="P:DNA strand elongation involved in DNA replication"/>
    <property type="evidence" value="ECO:0007669"/>
    <property type="project" value="TreeGrafter"/>
</dbReference>
<evidence type="ECO:0000256" key="4">
    <source>
        <dbReference type="ARBA" id="ARBA00022490"/>
    </source>
</evidence>
<evidence type="ECO:0000259" key="13">
    <source>
        <dbReference type="Pfam" id="PF02768"/>
    </source>
</evidence>
<dbReference type="InterPro" id="IPR001001">
    <property type="entry name" value="DNA_polIII_beta"/>
</dbReference>
<dbReference type="GO" id="GO:0008408">
    <property type="term" value="F:3'-5' exonuclease activity"/>
    <property type="evidence" value="ECO:0007669"/>
    <property type="project" value="InterPro"/>
</dbReference>
<dbReference type="CDD" id="cd00140">
    <property type="entry name" value="beta_clamp"/>
    <property type="match status" value="1"/>
</dbReference>
<evidence type="ECO:0000256" key="5">
    <source>
        <dbReference type="ARBA" id="ARBA00022679"/>
    </source>
</evidence>
<comment type="function">
    <text evidence="10">Confers DNA tethering and processivity to DNA polymerases and other proteins. Acts as a clamp, forming a ring around DNA (a reaction catalyzed by the clamp-loading complex) which diffuses in an ATP-independent manner freely and bidirectionally along dsDNA. Initially characterized for its ability to contact the catalytic subunit of DNA polymerase III (Pol III), a complex, multichain enzyme responsible for most of the replicative synthesis in bacteria; Pol III exhibits 3'-5' exonuclease proofreading activity. The beta chain is required for initiation of replication as well as for processivity of DNA replication.</text>
</comment>
<evidence type="ECO:0000256" key="2">
    <source>
        <dbReference type="ARBA" id="ARBA00010752"/>
    </source>
</evidence>
<dbReference type="AlphaFoldDB" id="H6L0S2"/>
<dbReference type="InterPro" id="IPR022635">
    <property type="entry name" value="DNA_polIII_beta_C"/>
</dbReference>
<dbReference type="HOGENOM" id="CLU_038149_4_1_10"/>
<dbReference type="eggNOG" id="COG0592">
    <property type="taxonomic scope" value="Bacteria"/>
</dbReference>
<dbReference type="SMART" id="SM00480">
    <property type="entry name" value="POL3Bc"/>
    <property type="match status" value="1"/>
</dbReference>
<dbReference type="GO" id="GO:0003887">
    <property type="term" value="F:DNA-directed DNA polymerase activity"/>
    <property type="evidence" value="ECO:0007669"/>
    <property type="project" value="UniProtKB-UniRule"/>
</dbReference>
<feature type="domain" description="DNA polymerase III beta sliding clamp C-terminal" evidence="13">
    <location>
        <begin position="246"/>
        <end position="363"/>
    </location>
</feature>
<evidence type="ECO:0000256" key="7">
    <source>
        <dbReference type="ARBA" id="ARBA00022705"/>
    </source>
</evidence>
<dbReference type="GO" id="GO:0003677">
    <property type="term" value="F:DNA binding"/>
    <property type="evidence" value="ECO:0007669"/>
    <property type="project" value="UniProtKB-UniRule"/>
</dbReference>
<organism evidence="14 15">
    <name type="scientific">Saprospira grandis (strain Lewin)</name>
    <dbReference type="NCBI Taxonomy" id="984262"/>
    <lineage>
        <taxon>Bacteria</taxon>
        <taxon>Pseudomonadati</taxon>
        <taxon>Bacteroidota</taxon>
        <taxon>Saprospiria</taxon>
        <taxon>Saprospirales</taxon>
        <taxon>Saprospiraceae</taxon>
        <taxon>Saprospira</taxon>
    </lineage>
</organism>
<proteinExistence type="inferred from homology"/>
<keyword evidence="9" id="KW-0238">DNA-binding</keyword>
<reference evidence="14 15" key="1">
    <citation type="journal article" date="2012" name="Stand. Genomic Sci.">
        <title>Complete genome sequencing and analysis of Saprospira grandis str. Lewin, a predatory marine bacterium.</title>
        <authorList>
            <person name="Saw J.H."/>
            <person name="Yuryev A."/>
            <person name="Kanbe M."/>
            <person name="Hou S."/>
            <person name="Young A.G."/>
            <person name="Aizawa S."/>
            <person name="Alam M."/>
        </authorList>
    </citation>
    <scope>NUCLEOTIDE SEQUENCE [LARGE SCALE GENOMIC DNA]</scope>
    <source>
        <strain evidence="14 15">Lewin</strain>
    </source>
</reference>
<comment type="subcellular location">
    <subcellularLocation>
        <location evidence="1 10">Cytoplasm</location>
    </subcellularLocation>
</comment>
<dbReference type="InterPro" id="IPR046938">
    <property type="entry name" value="DNA_clamp_sf"/>
</dbReference>
<evidence type="ECO:0000259" key="11">
    <source>
        <dbReference type="Pfam" id="PF00712"/>
    </source>
</evidence>
<feature type="domain" description="DNA polymerase III beta sliding clamp central" evidence="12">
    <location>
        <begin position="135"/>
        <end position="243"/>
    </location>
</feature>
<dbReference type="Gene3D" id="3.10.150.10">
    <property type="entry name" value="DNA Polymerase III, subunit A, domain 2"/>
    <property type="match status" value="1"/>
</dbReference>
<keyword evidence="6 10" id="KW-0548">Nucleotidyltransferase</keyword>
<dbReference type="NCBIfam" id="TIGR00663">
    <property type="entry name" value="dnan"/>
    <property type="match status" value="1"/>
</dbReference>
<dbReference type="InterPro" id="IPR022637">
    <property type="entry name" value="DNA_polIII_beta_cen"/>
</dbReference>
<dbReference type="Proteomes" id="UP000007519">
    <property type="component" value="Chromosome"/>
</dbReference>
<evidence type="ECO:0000256" key="8">
    <source>
        <dbReference type="ARBA" id="ARBA00022932"/>
    </source>
</evidence>
<keyword evidence="5 10" id="KW-0808">Transferase</keyword>
<evidence type="ECO:0000256" key="3">
    <source>
        <dbReference type="ARBA" id="ARBA00021035"/>
    </source>
</evidence>
<dbReference type="Pfam" id="PF00712">
    <property type="entry name" value="DNA_pol3_beta"/>
    <property type="match status" value="1"/>
</dbReference>
<keyword evidence="4 10" id="KW-0963">Cytoplasm</keyword>
<dbReference type="OrthoDB" id="8421503at2"/>
<dbReference type="Gene3D" id="3.70.10.10">
    <property type="match status" value="1"/>
</dbReference>
<evidence type="ECO:0000313" key="14">
    <source>
        <dbReference type="EMBL" id="AFC24608.1"/>
    </source>
</evidence>
<dbReference type="InterPro" id="IPR022634">
    <property type="entry name" value="DNA_polIII_beta_N"/>
</dbReference>
<accession>H6L0S2</accession>
<keyword evidence="15" id="KW-1185">Reference proteome</keyword>
<gene>
    <name evidence="14" type="primary">dnaN</name>
    <name evidence="14" type="ordered locus">SGRA_1874</name>
</gene>
<dbReference type="GO" id="GO:0005737">
    <property type="term" value="C:cytoplasm"/>
    <property type="evidence" value="ECO:0007669"/>
    <property type="project" value="UniProtKB-SubCell"/>
</dbReference>
<dbReference type="PIRSF" id="PIRSF000804">
    <property type="entry name" value="DNA_pol_III_b"/>
    <property type="match status" value="1"/>
</dbReference>
<evidence type="ECO:0000256" key="6">
    <source>
        <dbReference type="ARBA" id="ARBA00022695"/>
    </source>
</evidence>
<dbReference type="EMBL" id="CP002831">
    <property type="protein sequence ID" value="AFC24608.1"/>
    <property type="molecule type" value="Genomic_DNA"/>
</dbReference>
<dbReference type="PANTHER" id="PTHR30478:SF0">
    <property type="entry name" value="BETA SLIDING CLAMP"/>
    <property type="match status" value="1"/>
</dbReference>
<protein>
    <recommendedName>
        <fullName evidence="3 10">Beta sliding clamp</fullName>
    </recommendedName>
</protein>
<keyword evidence="8 10" id="KW-0239">DNA-directed DNA polymerase</keyword>
<dbReference type="KEGG" id="sgn:SGRA_1874"/>
<evidence type="ECO:0000259" key="12">
    <source>
        <dbReference type="Pfam" id="PF02767"/>
    </source>
</evidence>
<keyword evidence="7 10" id="KW-0235">DNA replication</keyword>
<dbReference type="PANTHER" id="PTHR30478">
    <property type="entry name" value="DNA POLYMERASE III SUBUNIT BETA"/>
    <property type="match status" value="1"/>
</dbReference>
<dbReference type="Pfam" id="PF02767">
    <property type="entry name" value="DNA_pol3_beta_2"/>
    <property type="match status" value="1"/>
</dbReference>